<name>A0A6P5A5D2_BRABE</name>
<feature type="compositionally biased region" description="Polar residues" evidence="5">
    <location>
        <begin position="1144"/>
        <end position="1153"/>
    </location>
</feature>
<feature type="domain" description="AMP-activated protein kinase glycogen-binding" evidence="6">
    <location>
        <begin position="479"/>
        <end position="561"/>
    </location>
</feature>
<feature type="domain" description="AMP-activated protein kinase glycogen-binding" evidence="6">
    <location>
        <begin position="2296"/>
        <end position="2377"/>
    </location>
</feature>
<feature type="region of interest" description="Disordered" evidence="5">
    <location>
        <begin position="651"/>
        <end position="1066"/>
    </location>
</feature>
<evidence type="ECO:0000256" key="2">
    <source>
        <dbReference type="ARBA" id="ARBA00025180"/>
    </source>
</evidence>
<comment type="function">
    <text evidence="2">Non-catalytic subunit of AMP-activated protein kinase (AMPK), an energy sensor protein kinase that plays a key role in regulating cellular energy metabolism. In response to reduction of intracellular ATP levels, AMPK activates energy-producing pathways and inhibits energy-consuming processes: inhibits protein, carbohydrate and lipid biosynthesis, as well as cell growth and proliferation. AMPK acts via direct phosphorylation of metabolic enzymes, and by longer-term effects via phosphorylation of transcription regulators. Also acts as a regulator of cellular polarity by remodeling the actin cytoskeleton; probably by indirectly activating myosin. Beta non-catalytic subunit acts as a scaffold on which the AMPK complex assembles, via its C-terminus that bridges alpha (PRKAA1 or PRKAA2) and gamma subunits (PRKAG1, PRKAG2 or PRKAG3).</text>
</comment>
<feature type="region of interest" description="Disordered" evidence="5">
    <location>
        <begin position="2096"/>
        <end position="2134"/>
    </location>
</feature>
<feature type="compositionally biased region" description="Polar residues" evidence="5">
    <location>
        <begin position="975"/>
        <end position="988"/>
    </location>
</feature>
<feature type="compositionally biased region" description="Low complexity" evidence="5">
    <location>
        <begin position="827"/>
        <end position="844"/>
    </location>
</feature>
<evidence type="ECO:0000313" key="8">
    <source>
        <dbReference type="RefSeq" id="XP_019636991.1"/>
    </source>
</evidence>
<feature type="compositionally biased region" description="Low complexity" evidence="5">
    <location>
        <begin position="2068"/>
        <end position="2080"/>
    </location>
</feature>
<feature type="compositionally biased region" description="Basic and acidic residues" evidence="5">
    <location>
        <begin position="1958"/>
        <end position="1976"/>
    </location>
</feature>
<feature type="region of interest" description="Disordered" evidence="5">
    <location>
        <begin position="186"/>
        <end position="251"/>
    </location>
</feature>
<feature type="compositionally biased region" description="Basic and acidic residues" evidence="5">
    <location>
        <begin position="905"/>
        <end position="925"/>
    </location>
</feature>
<comment type="subunit">
    <text evidence="3">AMPK is a heterotrimer of an alpha catalytic subunit (PRKAA1 or PRKAA2), a beta (PRKAB1 or PRKAB2) and a gamma non-catalytic subunits (PRKAG1, PRKAG2 or PRKAG3). Interacts with FNIP1 and FNIP2.</text>
</comment>
<feature type="compositionally biased region" description="Basic and acidic residues" evidence="5">
    <location>
        <begin position="1620"/>
        <end position="1690"/>
    </location>
</feature>
<evidence type="ECO:0000313" key="7">
    <source>
        <dbReference type="Proteomes" id="UP000515135"/>
    </source>
</evidence>
<dbReference type="PANTHER" id="PTHR10343:SF84">
    <property type="entry name" value="5'-AMP-ACTIVATED PROTEIN KINASE SUBUNIT BETA-1"/>
    <property type="match status" value="1"/>
</dbReference>
<dbReference type="InterPro" id="IPR032640">
    <property type="entry name" value="AMPK1_CBM"/>
</dbReference>
<evidence type="ECO:0000259" key="6">
    <source>
        <dbReference type="Pfam" id="PF16561"/>
    </source>
</evidence>
<dbReference type="InterPro" id="IPR013783">
    <property type="entry name" value="Ig-like_fold"/>
</dbReference>
<comment type="similarity">
    <text evidence="1">Belongs to the 5'-AMP-activated protein kinase beta subunit family.</text>
</comment>
<dbReference type="InterPro" id="IPR050827">
    <property type="entry name" value="CRP1_MDG1_kinase"/>
</dbReference>
<feature type="compositionally biased region" description="Basic and acidic residues" evidence="5">
    <location>
        <begin position="778"/>
        <end position="804"/>
    </location>
</feature>
<dbReference type="CDD" id="cd02859">
    <property type="entry name" value="E_set_AMPKbeta_like_N"/>
    <property type="match status" value="4"/>
</dbReference>
<dbReference type="GO" id="GO:0007165">
    <property type="term" value="P:signal transduction"/>
    <property type="evidence" value="ECO:0007669"/>
    <property type="project" value="TreeGrafter"/>
</dbReference>
<feature type="compositionally biased region" description="Basic and acidic residues" evidence="5">
    <location>
        <begin position="1243"/>
        <end position="1261"/>
    </location>
</feature>
<dbReference type="KEGG" id="bbel:109479468"/>
<feature type="compositionally biased region" description="Polar residues" evidence="5">
    <location>
        <begin position="122"/>
        <end position="134"/>
    </location>
</feature>
<dbReference type="Gene3D" id="2.60.40.10">
    <property type="entry name" value="Immunoglobulins"/>
    <property type="match status" value="4"/>
</dbReference>
<feature type="compositionally biased region" description="Basic and acidic residues" evidence="5">
    <location>
        <begin position="224"/>
        <end position="234"/>
    </location>
</feature>
<feature type="compositionally biased region" description="Polar residues" evidence="5">
    <location>
        <begin position="279"/>
        <end position="289"/>
    </location>
</feature>
<feature type="compositionally biased region" description="Basic and acidic residues" evidence="5">
    <location>
        <begin position="940"/>
        <end position="967"/>
    </location>
</feature>
<evidence type="ECO:0000256" key="5">
    <source>
        <dbReference type="SAM" id="MobiDB-lite"/>
    </source>
</evidence>
<feature type="compositionally biased region" description="Basic and acidic residues" evidence="5">
    <location>
        <begin position="2096"/>
        <end position="2105"/>
    </location>
</feature>
<keyword evidence="7" id="KW-1185">Reference proteome</keyword>
<feature type="compositionally biased region" description="Basic and acidic residues" evidence="5">
    <location>
        <begin position="1855"/>
        <end position="1865"/>
    </location>
</feature>
<feature type="region of interest" description="Disordered" evidence="5">
    <location>
        <begin position="1704"/>
        <end position="2081"/>
    </location>
</feature>
<proteinExistence type="inferred from homology"/>
<feature type="region of interest" description="Disordered" evidence="5">
    <location>
        <begin position="1593"/>
        <end position="1690"/>
    </location>
</feature>
<gene>
    <name evidence="8" type="primary">LOC109479468</name>
</gene>
<accession>A0A6P5A5D2</accession>
<feature type="compositionally biased region" description="Low complexity" evidence="5">
    <location>
        <begin position="413"/>
        <end position="427"/>
    </location>
</feature>
<protein>
    <recommendedName>
        <fullName evidence="4">5'-AMP-activated protein kinase subunit beta-1</fullName>
    </recommendedName>
</protein>
<feature type="compositionally biased region" description="Basic and acidic residues" evidence="5">
    <location>
        <begin position="873"/>
        <end position="890"/>
    </location>
</feature>
<feature type="compositionally biased region" description="Basic and acidic residues" evidence="5">
    <location>
        <begin position="592"/>
        <end position="601"/>
    </location>
</feature>
<dbReference type="SUPFAM" id="SSF81296">
    <property type="entry name" value="E set domains"/>
    <property type="match status" value="4"/>
</dbReference>
<dbReference type="Pfam" id="PF16561">
    <property type="entry name" value="AMPK1_CBM"/>
    <property type="match status" value="4"/>
</dbReference>
<dbReference type="InterPro" id="IPR014756">
    <property type="entry name" value="Ig_E-set"/>
</dbReference>
<dbReference type="OrthoDB" id="531008at2759"/>
<feature type="region of interest" description="Disordered" evidence="5">
    <location>
        <begin position="122"/>
        <end position="143"/>
    </location>
</feature>
<feature type="compositionally biased region" description="Polar residues" evidence="5">
    <location>
        <begin position="719"/>
        <end position="729"/>
    </location>
</feature>
<dbReference type="GO" id="GO:0005634">
    <property type="term" value="C:nucleus"/>
    <property type="evidence" value="ECO:0007669"/>
    <property type="project" value="TreeGrafter"/>
</dbReference>
<dbReference type="Proteomes" id="UP000515135">
    <property type="component" value="Unplaced"/>
</dbReference>
<feature type="compositionally biased region" description="Basic and acidic residues" evidence="5">
    <location>
        <begin position="1029"/>
        <end position="1048"/>
    </location>
</feature>
<feature type="compositionally biased region" description="Basic and acidic residues" evidence="5">
    <location>
        <begin position="2033"/>
        <end position="2051"/>
    </location>
</feature>
<evidence type="ECO:0000256" key="3">
    <source>
        <dbReference type="ARBA" id="ARBA00025878"/>
    </source>
</evidence>
<feature type="region of interest" description="Disordered" evidence="5">
    <location>
        <begin position="591"/>
        <end position="635"/>
    </location>
</feature>
<dbReference type="PANTHER" id="PTHR10343">
    <property type="entry name" value="5'-AMP-ACTIVATED PROTEIN KINASE , BETA SUBUNIT"/>
    <property type="match status" value="1"/>
</dbReference>
<dbReference type="RefSeq" id="XP_019636991.1">
    <property type="nucleotide sequence ID" value="XM_019781432.1"/>
</dbReference>
<dbReference type="GO" id="GO:0005737">
    <property type="term" value="C:cytoplasm"/>
    <property type="evidence" value="ECO:0007669"/>
    <property type="project" value="TreeGrafter"/>
</dbReference>
<feature type="compositionally biased region" description="Basic and acidic residues" evidence="5">
    <location>
        <begin position="1880"/>
        <end position="1898"/>
    </location>
</feature>
<feature type="compositionally biased region" description="Basic and acidic residues" evidence="5">
    <location>
        <begin position="664"/>
        <end position="683"/>
    </location>
</feature>
<sequence>MAETSRASLPSANGGRTTANWHDHMVTALKPDMPEAPAVRLVWCGDISGEVGVMGSWDGWSKVWKLNRSGNGEYSVALKIPCGQHEYKFRVNNTWFHDETKPTVFNSFGTLNNLVNVVKASNGNGPTKSGTNGTPEKAVPNGKNGPAIQASEAILLNKTAKEIYEHKTTTASTNVATPKIQEVLKPEPASELNQNAKPTSNGHSDQANGKADFSGVEPQSKPVDVPERMQEKLRPQKTTSYRVPPAVPPKPAKETIATALNPEPRPLIKNVSGVESVQQTCPMSKSTVNRVPPTVPPKAAKEATATAPGAGNQEPRPMTKVADKDVSGVERLQQSKTATSRVPPHTAPHKATTTAPPSMRARPEVPQKRVRDKTGKPVAGTAGGAVRKPETAPPKTRATIDKPPMTKPKPVQKRVATAQATAKTAAKTVDDKVSSQNGQAETRAQRSRFKMADRPEQFSPLAAAGSSAAVKTGVTDSVPVQFVLNSKGKTSGDVVVLGSWDDWSRATKLDKKEDTLETSLDLPCGPYEYKYKIGKTWFCDTTKPVVPNVFGTLNNYLQVVKATEGASATTDQGTNVVTQLDVETLQQALAKVSEEKESSEDRVEEVEQADSGKEDVEVSSVDVEGKTADETDTGSTRQEFIIQDSLMSICMTPEMPPFTSKQTSHGDKGPEKTDSRQPRRDEPVTCICRTPEIPPIRPTLQETASEDLSGLADVATVDSEATSQVQTASEVAEDVNEQPKEKDSSKSSAEQESATEDVREDRKELVVESEVESGEQPVARKPEETEAKSEEKERIAHGTAEKSDGGSSTETQIQATAVSVSETADQTVGETVSEGSEETVSTEVPPQTESEEQAVPDASERTESPTEVPSLKDTLEKAVADLHTKTEDKTPSVTTNLSETVAPGVEKESKEAPVQDNAKRAENKAATESAIEVKSATEVSEEKDLTSDERVQEEVTPKEKAQDEGDLKPAPTPKTLEQPSGDQTTVAESLSEGEKVYKPIEQPVPDVVKEADTGHVSTETPAQEEQVEDVARDMDEKKDQNASKKVASENEPSDGPSLDNVDKAAIPEETFDSVALDTVVQSVNEEVLQAAPILNEKSGDDITPDETIQISVQHTVAAPEEKDATEVQPQEKTDEEAPTDLDNAITTEVPTQDETIEEVTTKEAPSSETPRPGDTTVIDTSEGLPDKTDISPPEEAVGKVAPDTAVTPCDTDQTEAPLALPTEIQGTDTKEITTDTIMVELETTEKNDPGEVEKAKGKTFTEEPTSEEPPATIAMESVKKTYAQVVKESLPPTDVVEKNTEDTVEEKTVVETILTDKIVEVQVEALKQEIPTETPPEETVSCAQQVEITKEEIHTGISSKDNTVQELVIQKVESAKEEIHIETSPEDKTVEKTEPEKVAKEEIPTGKPPIDKTIEELKVEFSKEEEIHTETQPADHTIAEAVSEELLVSKVEIYIEEPAAKKTVVETVQQKVSIHTETTAEDKPAEQTVQEKVEKIDTEAQQTDKTVEEAVQPQKAEIPKEDILIATPLESKTVEERVPQKETESEEEIQIKATLDEDKTVEEVVPKVEMPKEEIQVEIAPDHKTVKEIVPQNVEVSKEEIHTDSTPKVKTAEDAVQPQDAERPKEELHIEAPPEDKKVEEVASQKVEVSKEETHIETPPEDKAVVEEAPQKVEVSKEETHIETPPEDKIMEEAASQKVEVAIEETHIETPPEDEAVEEAASQKVEVSKEDSHTETPPEDKNVEETTSQKVEVSKEETDSETPPEDKTVEEATPQNVEVSKEEINIATPPEDKKVEEAVSQKVEVSKEEPHIETPSEGKTVEETVPEKLDLSKEEIHIETPPEDNVEETVSQKVEGSKEEIHIETPPEDNVEEAPSQRVEVSKDEIHIETPPEDKTVEETASQKVEVAKEEIQMETPPEDKNVEEAASQKVEGSKEEIHIKTPPEDKTVEETTSQKVEVSKEEIHVETPPEDKQVEETASQKLEGAKEETQVETPPEDNFEEAAPQKVAKEDIHIKTPPQDKTVKEAASQKVEVSKEDTHIETPPEDKAVEEAASQKVEGSKEENHVETLPTDTTTTTEEAVQQKVELLKEEIHIETEQEEKPVEEPVPQQEVQPKEEIHTETPPKDTTVEKTVPQKVEVSEKDIHTEIPPEDKIVKQIATTHKVEPCYKTIHEILTEDTTERIPLFEYTQFRLVHKEETRGDVFVQGSWDGWKESFKLNKGEDAVYTVSVMLPYGLHEYKYRVGNSWIHDEKKPSLCNAFGTINNVLKVPAEGGVKGSIDMTAEEGAELEESKRVRLGWTGEARGDVFVSGSWDGWTRSWKLKKSSENEYGVFLNLPCRQHQYKLRTGNTWFYDKTKPIVSNSFGTFNNSIDIAATPAKMAKPWGKRTLTDY</sequence>
<dbReference type="GO" id="GO:0019901">
    <property type="term" value="F:protein kinase binding"/>
    <property type="evidence" value="ECO:0007669"/>
    <property type="project" value="TreeGrafter"/>
</dbReference>
<feature type="compositionally biased region" description="Polar residues" evidence="5">
    <location>
        <begin position="191"/>
        <end position="207"/>
    </location>
</feature>
<feature type="compositionally biased region" description="Basic and acidic residues" evidence="5">
    <location>
        <begin position="756"/>
        <end position="766"/>
    </location>
</feature>
<feature type="region of interest" description="Disordered" evidence="5">
    <location>
        <begin position="1499"/>
        <end position="1548"/>
    </location>
</feature>
<feature type="region of interest" description="Disordered" evidence="5">
    <location>
        <begin position="1379"/>
        <end position="1409"/>
    </location>
</feature>
<reference evidence="8" key="1">
    <citation type="submission" date="2025-08" db="UniProtKB">
        <authorList>
            <consortium name="RefSeq"/>
        </authorList>
    </citation>
    <scope>IDENTIFICATION</scope>
    <source>
        <tissue evidence="8">Gonad</tissue>
    </source>
</reference>
<feature type="compositionally biased region" description="Basic and acidic residues" evidence="5">
    <location>
        <begin position="1119"/>
        <end position="1132"/>
    </location>
</feature>
<feature type="compositionally biased region" description="Polar residues" evidence="5">
    <location>
        <begin position="805"/>
        <end position="826"/>
    </location>
</feature>
<feature type="domain" description="AMP-activated protein kinase glycogen-binding" evidence="6">
    <location>
        <begin position="40"/>
        <end position="119"/>
    </location>
</feature>
<dbReference type="GO" id="GO:0031588">
    <property type="term" value="C:nucleotide-activated protein kinase complex"/>
    <property type="evidence" value="ECO:0007669"/>
    <property type="project" value="TreeGrafter"/>
</dbReference>
<feature type="compositionally biased region" description="Basic and acidic residues" evidence="5">
    <location>
        <begin position="1532"/>
        <end position="1543"/>
    </location>
</feature>
<feature type="compositionally biased region" description="Basic and acidic residues" evidence="5">
    <location>
        <begin position="1906"/>
        <end position="1924"/>
    </location>
</feature>
<feature type="compositionally biased region" description="Basic and acidic residues" evidence="5">
    <location>
        <begin position="2114"/>
        <end position="2130"/>
    </location>
</feature>
<dbReference type="GeneID" id="109479468"/>
<feature type="compositionally biased region" description="Low complexity" evidence="5">
    <location>
        <begin position="302"/>
        <end position="311"/>
    </location>
</feature>
<feature type="region of interest" description="Disordered" evidence="5">
    <location>
        <begin position="279"/>
        <end position="452"/>
    </location>
</feature>
<feature type="compositionally biased region" description="Basic and acidic residues" evidence="5">
    <location>
        <begin position="1726"/>
        <end position="1744"/>
    </location>
</feature>
<feature type="region of interest" description="Disordered" evidence="5">
    <location>
        <begin position="1114"/>
        <end position="1271"/>
    </location>
</feature>
<feature type="compositionally biased region" description="Basic and acidic residues" evidence="5">
    <location>
        <begin position="1932"/>
        <end position="1950"/>
    </location>
</feature>
<feature type="compositionally biased region" description="Basic and acidic residues" evidence="5">
    <location>
        <begin position="1596"/>
        <end position="1613"/>
    </location>
</feature>
<organism evidence="7 8">
    <name type="scientific">Branchiostoma belcheri</name>
    <name type="common">Amphioxus</name>
    <dbReference type="NCBI Taxonomy" id="7741"/>
    <lineage>
        <taxon>Eukaryota</taxon>
        <taxon>Metazoa</taxon>
        <taxon>Chordata</taxon>
        <taxon>Cephalochordata</taxon>
        <taxon>Leptocardii</taxon>
        <taxon>Amphioxiformes</taxon>
        <taxon>Branchiostomatidae</taxon>
        <taxon>Branchiostoma</taxon>
    </lineage>
</organism>
<feature type="compositionally biased region" description="Basic and acidic residues" evidence="5">
    <location>
        <begin position="361"/>
        <end position="375"/>
    </location>
</feature>
<evidence type="ECO:0000256" key="1">
    <source>
        <dbReference type="ARBA" id="ARBA00010926"/>
    </source>
</evidence>
<evidence type="ECO:0000256" key="4">
    <source>
        <dbReference type="ARBA" id="ARBA00040010"/>
    </source>
</evidence>
<feature type="compositionally biased region" description="Basic and acidic residues" evidence="5">
    <location>
        <begin position="1779"/>
        <end position="1840"/>
    </location>
</feature>
<feature type="domain" description="AMP-activated protein kinase glycogen-binding" evidence="6">
    <location>
        <begin position="2203"/>
        <end position="2272"/>
    </location>
</feature>